<accession>A0A4Y2JD28</accession>
<evidence type="ECO:0000313" key="2">
    <source>
        <dbReference type="Proteomes" id="UP000499080"/>
    </source>
</evidence>
<comment type="caution">
    <text evidence="1">The sequence shown here is derived from an EMBL/GenBank/DDBJ whole genome shotgun (WGS) entry which is preliminary data.</text>
</comment>
<reference evidence="1 2" key="1">
    <citation type="journal article" date="2019" name="Sci. Rep.">
        <title>Orb-weaving spider Araneus ventricosus genome elucidates the spidroin gene catalogue.</title>
        <authorList>
            <person name="Kono N."/>
            <person name="Nakamura H."/>
            <person name="Ohtoshi R."/>
            <person name="Moran D.A.P."/>
            <person name="Shinohara A."/>
            <person name="Yoshida Y."/>
            <person name="Fujiwara M."/>
            <person name="Mori M."/>
            <person name="Tomita M."/>
            <person name="Arakawa K."/>
        </authorList>
    </citation>
    <scope>NUCLEOTIDE SEQUENCE [LARGE SCALE GENOMIC DNA]</scope>
</reference>
<organism evidence="1 2">
    <name type="scientific">Araneus ventricosus</name>
    <name type="common">Orbweaver spider</name>
    <name type="synonym">Epeira ventricosa</name>
    <dbReference type="NCBI Taxonomy" id="182803"/>
    <lineage>
        <taxon>Eukaryota</taxon>
        <taxon>Metazoa</taxon>
        <taxon>Ecdysozoa</taxon>
        <taxon>Arthropoda</taxon>
        <taxon>Chelicerata</taxon>
        <taxon>Arachnida</taxon>
        <taxon>Araneae</taxon>
        <taxon>Araneomorphae</taxon>
        <taxon>Entelegynae</taxon>
        <taxon>Araneoidea</taxon>
        <taxon>Araneidae</taxon>
        <taxon>Araneus</taxon>
    </lineage>
</organism>
<keyword evidence="2" id="KW-1185">Reference proteome</keyword>
<dbReference type="Proteomes" id="UP000499080">
    <property type="component" value="Unassembled WGS sequence"/>
</dbReference>
<dbReference type="EMBL" id="BGPR01109876">
    <property type="protein sequence ID" value="GBM87399.1"/>
    <property type="molecule type" value="Genomic_DNA"/>
</dbReference>
<name>A0A4Y2JD28_ARAVE</name>
<proteinExistence type="predicted"/>
<dbReference type="OrthoDB" id="6538033at2759"/>
<gene>
    <name evidence="1" type="ORF">AVEN_220933_1</name>
</gene>
<dbReference type="AlphaFoldDB" id="A0A4Y2JD28"/>
<evidence type="ECO:0008006" key="3">
    <source>
        <dbReference type="Google" id="ProtNLM"/>
    </source>
</evidence>
<protein>
    <recommendedName>
        <fullName evidence="3">Reverse transcriptase domain-containing protein</fullName>
    </recommendedName>
</protein>
<evidence type="ECO:0000313" key="1">
    <source>
        <dbReference type="EMBL" id="GBM87399.1"/>
    </source>
</evidence>
<sequence length="109" mass="11864">MQSITCNNPLSAIASINLPLIQKPQKLSRHPLHPRGRFSSSTRSSLLAQQKGCAQISCTGPIFWNIVANEILSEVSLPNIHPQAFADDFAYVVAESMGAKLKPITHEAL</sequence>